<dbReference type="RefSeq" id="WP_133516127.1">
    <property type="nucleotide sequence ID" value="NZ_SNWX01000033.1"/>
</dbReference>
<protein>
    <recommendedName>
        <fullName evidence="8">tRNA(Ile)-lysidine synthase</fullName>
        <ecNumber evidence="8">6.3.4.19</ecNumber>
    </recommendedName>
    <alternativeName>
        <fullName evidence="8">tRNA(Ile)-2-lysyl-cytidine synthase</fullName>
    </alternativeName>
    <alternativeName>
        <fullName evidence="8">tRNA(Ile)-lysidine synthetase</fullName>
    </alternativeName>
</protein>
<dbReference type="InterPro" id="IPR014729">
    <property type="entry name" value="Rossmann-like_a/b/a_fold"/>
</dbReference>
<evidence type="ECO:0000256" key="1">
    <source>
        <dbReference type="ARBA" id="ARBA00004496"/>
    </source>
</evidence>
<sequence>MKVEFRNFIIKNKLLADCQKLLLAVSGGPDSLAMLDLFYKLRQELNLKIAAAHVDHMFRAASKSEAEFVENFTKNRNIDFFSKQVNLPAIIRENDLSAEAAAREERFNFFKEIMLTNNFDLLALAHHRDDQAETVLLNLFRGAGLQGLSGIQAAAEFKGIKVIHPMLNFSKREILNYCAENNLEPRFDSSNQKNIYSRNIIRNEIFPIVEAKINDNVRDVIARSSKLLAAENEFLQQLALKKYKKIVKQESYDQIIIDLNQFKNIDQVLQRRIYRLIYDRLNDNLDDLYLDHIFEIEKLISDTKTGRGVDIASGIRVEISYSNLVFLKKDELTAGLINKIKIELGKEIKVDKDRSLKTEIVDRADFSFSDNPQQAAFDYDKLQLPLFIRNRKDGDKFRPLGMKGNKKVKDILIDKKIPKYERSQLLLAVDAEDNIVWLAPYKISDDYKITQETDKILILELKYN</sequence>
<dbReference type="GO" id="GO:0005737">
    <property type="term" value="C:cytoplasm"/>
    <property type="evidence" value="ECO:0007669"/>
    <property type="project" value="UniProtKB-SubCell"/>
</dbReference>
<dbReference type="AlphaFoldDB" id="A0A4R6LGV5"/>
<evidence type="ECO:0000256" key="4">
    <source>
        <dbReference type="ARBA" id="ARBA00022694"/>
    </source>
</evidence>
<dbReference type="CDD" id="cd01992">
    <property type="entry name" value="TilS_N"/>
    <property type="match status" value="1"/>
</dbReference>
<keyword evidence="5 8" id="KW-0547">Nucleotide-binding</keyword>
<keyword evidence="3 8" id="KW-0436">Ligase</keyword>
<dbReference type="Gene3D" id="3.40.50.620">
    <property type="entry name" value="HUPs"/>
    <property type="match status" value="1"/>
</dbReference>
<feature type="domain" description="Lysidine-tRNA(Ile) synthetase C-terminal" evidence="9">
    <location>
        <begin position="386"/>
        <end position="459"/>
    </location>
</feature>
<dbReference type="InterPro" id="IPR020825">
    <property type="entry name" value="Phe-tRNA_synthase-like_B3/B4"/>
</dbReference>
<feature type="binding site" evidence="8">
    <location>
        <begin position="26"/>
        <end position="31"/>
    </location>
    <ligand>
        <name>ATP</name>
        <dbReference type="ChEBI" id="CHEBI:30616"/>
    </ligand>
</feature>
<comment type="catalytic activity">
    <reaction evidence="7 8">
        <text>cytidine(34) in tRNA(Ile2) + L-lysine + ATP = lysidine(34) in tRNA(Ile2) + AMP + diphosphate + H(+)</text>
        <dbReference type="Rhea" id="RHEA:43744"/>
        <dbReference type="Rhea" id="RHEA-COMP:10625"/>
        <dbReference type="Rhea" id="RHEA-COMP:10670"/>
        <dbReference type="ChEBI" id="CHEBI:15378"/>
        <dbReference type="ChEBI" id="CHEBI:30616"/>
        <dbReference type="ChEBI" id="CHEBI:32551"/>
        <dbReference type="ChEBI" id="CHEBI:33019"/>
        <dbReference type="ChEBI" id="CHEBI:82748"/>
        <dbReference type="ChEBI" id="CHEBI:83665"/>
        <dbReference type="ChEBI" id="CHEBI:456215"/>
        <dbReference type="EC" id="6.3.4.19"/>
    </reaction>
</comment>
<dbReference type="OrthoDB" id="9807403at2"/>
<accession>A0A4R6LGV5</accession>
<dbReference type="GO" id="GO:0005524">
    <property type="term" value="F:ATP binding"/>
    <property type="evidence" value="ECO:0007669"/>
    <property type="project" value="UniProtKB-UniRule"/>
</dbReference>
<comment type="function">
    <text evidence="8">Ligates lysine onto the cytidine present at position 34 of the AUA codon-specific tRNA(Ile) that contains the anticodon CAU, in an ATP-dependent manner. Cytidine is converted to lysidine, thus changing the amino acid specificity of the tRNA from methionine to isoleucine.</text>
</comment>
<evidence type="ECO:0000256" key="7">
    <source>
        <dbReference type="ARBA" id="ARBA00048539"/>
    </source>
</evidence>
<dbReference type="SUPFAM" id="SSF82829">
    <property type="entry name" value="MesJ substrate recognition domain-like"/>
    <property type="match status" value="1"/>
</dbReference>
<dbReference type="PANTHER" id="PTHR43033:SF1">
    <property type="entry name" value="TRNA(ILE)-LYSIDINE SYNTHASE-RELATED"/>
    <property type="match status" value="1"/>
</dbReference>
<evidence type="ECO:0000313" key="10">
    <source>
        <dbReference type="EMBL" id="TDO77653.1"/>
    </source>
</evidence>
<dbReference type="Gene3D" id="3.50.40.10">
    <property type="entry name" value="Phenylalanyl-trna Synthetase, Chain B, domain 3"/>
    <property type="match status" value="1"/>
</dbReference>
<comment type="similarity">
    <text evidence="8">Belongs to the tRNA(Ile)-lysidine synthase family.</text>
</comment>
<evidence type="ECO:0000256" key="5">
    <source>
        <dbReference type="ARBA" id="ARBA00022741"/>
    </source>
</evidence>
<dbReference type="InterPro" id="IPR012796">
    <property type="entry name" value="Lysidine-tRNA-synth_C"/>
</dbReference>
<comment type="caution">
    <text evidence="10">The sequence shown here is derived from an EMBL/GenBank/DDBJ whole genome shotgun (WGS) entry which is preliminary data.</text>
</comment>
<name>A0A4R6LGV5_9FIRM</name>
<reference evidence="10 11" key="1">
    <citation type="submission" date="2019-03" db="EMBL/GenBank/DDBJ databases">
        <title>Subsurface microbial communities from deep shales in Ohio and West Virginia, USA.</title>
        <authorList>
            <person name="Wrighton K."/>
        </authorList>
    </citation>
    <scope>NUCLEOTIDE SEQUENCE [LARGE SCALE GENOMIC DNA]</scope>
    <source>
        <strain evidence="10 11">MA284_T2</strain>
    </source>
</reference>
<dbReference type="Proteomes" id="UP000295064">
    <property type="component" value="Unassembled WGS sequence"/>
</dbReference>
<dbReference type="SUPFAM" id="SSF56037">
    <property type="entry name" value="PheT/TilS domain"/>
    <property type="match status" value="1"/>
</dbReference>
<dbReference type="NCBIfam" id="TIGR02433">
    <property type="entry name" value="lysidine_TilS_C"/>
    <property type="match status" value="1"/>
</dbReference>
<dbReference type="PANTHER" id="PTHR43033">
    <property type="entry name" value="TRNA(ILE)-LYSIDINE SYNTHASE-RELATED"/>
    <property type="match status" value="1"/>
</dbReference>
<comment type="subcellular location">
    <subcellularLocation>
        <location evidence="1 8">Cytoplasm</location>
    </subcellularLocation>
</comment>
<dbReference type="GO" id="GO:0032267">
    <property type="term" value="F:tRNA(Ile)-lysidine synthase activity"/>
    <property type="evidence" value="ECO:0007669"/>
    <property type="project" value="UniProtKB-EC"/>
</dbReference>
<evidence type="ECO:0000256" key="6">
    <source>
        <dbReference type="ARBA" id="ARBA00022840"/>
    </source>
</evidence>
<dbReference type="HAMAP" id="MF_01161">
    <property type="entry name" value="tRNA_Ile_lys_synt"/>
    <property type="match status" value="1"/>
</dbReference>
<dbReference type="SUPFAM" id="SSF52402">
    <property type="entry name" value="Adenine nucleotide alpha hydrolases-like"/>
    <property type="match status" value="1"/>
</dbReference>
<evidence type="ECO:0000256" key="3">
    <source>
        <dbReference type="ARBA" id="ARBA00022598"/>
    </source>
</evidence>
<keyword evidence="4 8" id="KW-0819">tRNA processing</keyword>
<evidence type="ECO:0000259" key="9">
    <source>
        <dbReference type="SMART" id="SM00977"/>
    </source>
</evidence>
<dbReference type="InterPro" id="IPR012795">
    <property type="entry name" value="tRNA_Ile_lys_synt_N"/>
</dbReference>
<dbReference type="SMART" id="SM00977">
    <property type="entry name" value="TilS_C"/>
    <property type="match status" value="1"/>
</dbReference>
<evidence type="ECO:0000256" key="8">
    <source>
        <dbReference type="HAMAP-Rule" id="MF_01161"/>
    </source>
</evidence>
<dbReference type="EC" id="6.3.4.19" evidence="8"/>
<keyword evidence="6 8" id="KW-0067">ATP-binding</keyword>
<keyword evidence="2 8" id="KW-0963">Cytoplasm</keyword>
<dbReference type="Pfam" id="PF01171">
    <property type="entry name" value="ATP_bind_3"/>
    <property type="match status" value="1"/>
</dbReference>
<comment type="domain">
    <text evidence="8">The N-terminal region contains the highly conserved SGGXDS motif, predicted to be a P-loop motif involved in ATP binding.</text>
</comment>
<proteinExistence type="inferred from homology"/>
<gene>
    <name evidence="8" type="primary">tilS</name>
    <name evidence="10" type="ORF">DFR79_13330</name>
</gene>
<dbReference type="InterPro" id="IPR012094">
    <property type="entry name" value="tRNA_Ile_lys_synt"/>
</dbReference>
<dbReference type="Pfam" id="PF11734">
    <property type="entry name" value="TilS_C"/>
    <property type="match status" value="1"/>
</dbReference>
<evidence type="ECO:0000313" key="11">
    <source>
        <dbReference type="Proteomes" id="UP000295064"/>
    </source>
</evidence>
<dbReference type="EMBL" id="SNWX01000033">
    <property type="protein sequence ID" value="TDO77653.1"/>
    <property type="molecule type" value="Genomic_DNA"/>
</dbReference>
<dbReference type="InterPro" id="IPR011063">
    <property type="entry name" value="TilS/TtcA_N"/>
</dbReference>
<dbReference type="NCBIfam" id="TIGR02432">
    <property type="entry name" value="lysidine_TilS_N"/>
    <property type="match status" value="1"/>
</dbReference>
<organism evidence="10 11">
    <name type="scientific">Halanaerobium saccharolyticum</name>
    <dbReference type="NCBI Taxonomy" id="43595"/>
    <lineage>
        <taxon>Bacteria</taxon>
        <taxon>Bacillati</taxon>
        <taxon>Bacillota</taxon>
        <taxon>Clostridia</taxon>
        <taxon>Halanaerobiales</taxon>
        <taxon>Halanaerobiaceae</taxon>
        <taxon>Halanaerobium</taxon>
    </lineage>
</organism>
<dbReference type="GO" id="GO:0006400">
    <property type="term" value="P:tRNA modification"/>
    <property type="evidence" value="ECO:0007669"/>
    <property type="project" value="UniProtKB-UniRule"/>
</dbReference>
<dbReference type="Gene3D" id="3.30.465.60">
    <property type="match status" value="1"/>
</dbReference>
<evidence type="ECO:0000256" key="2">
    <source>
        <dbReference type="ARBA" id="ARBA00022490"/>
    </source>
</evidence>